<feature type="binding site" evidence="14">
    <location>
        <position position="108"/>
    </location>
    <ligand>
        <name>Mg(2+)</name>
        <dbReference type="ChEBI" id="CHEBI:18420"/>
    </ligand>
</feature>
<keyword evidence="17" id="KW-0732">Signal</keyword>
<keyword evidence="19" id="KW-1185">Reference proteome</keyword>
<feature type="binding site" evidence="13">
    <location>
        <begin position="187"/>
        <end position="190"/>
    </location>
    <ligand>
        <name>GTP</name>
        <dbReference type="ChEBI" id="CHEBI:37565"/>
    </ligand>
</feature>
<dbReference type="InterPro" id="IPR005225">
    <property type="entry name" value="Small_GTP-bd"/>
</dbReference>
<feature type="chain" id="PRO_5044311297" description="Small COPII coat GTPase SAR1" evidence="17">
    <location>
        <begin position="22"/>
        <end position="242"/>
    </location>
</feature>
<evidence type="ECO:0000313" key="19">
    <source>
        <dbReference type="Proteomes" id="UP001515480"/>
    </source>
</evidence>
<dbReference type="Proteomes" id="UP001515480">
    <property type="component" value="Unassembled WGS sequence"/>
</dbReference>
<dbReference type="GO" id="GO:0006886">
    <property type="term" value="P:intracellular protein transport"/>
    <property type="evidence" value="ECO:0007669"/>
    <property type="project" value="InterPro"/>
</dbReference>
<evidence type="ECO:0000256" key="4">
    <source>
        <dbReference type="ARBA" id="ARBA00022448"/>
    </source>
</evidence>
<comment type="caution">
    <text evidence="18">The sequence shown here is derived from an EMBL/GenBank/DDBJ whole genome shotgun (WGS) entry which is preliminary data.</text>
</comment>
<dbReference type="GO" id="GO:0005794">
    <property type="term" value="C:Golgi apparatus"/>
    <property type="evidence" value="ECO:0007669"/>
    <property type="project" value="UniProtKB-SubCell"/>
</dbReference>
<dbReference type="SMART" id="SM00177">
    <property type="entry name" value="ARF"/>
    <property type="match status" value="1"/>
</dbReference>
<accession>A0AB34JTM6</accession>
<dbReference type="GO" id="GO:0016192">
    <property type="term" value="P:vesicle-mediated transport"/>
    <property type="evidence" value="ECO:0007669"/>
    <property type="project" value="UniProtKB-KW"/>
</dbReference>
<keyword evidence="7 15" id="KW-0931">ER-Golgi transport</keyword>
<keyword evidence="11" id="KW-0479">Metal-binding</keyword>
<dbReference type="GO" id="GO:0005525">
    <property type="term" value="F:GTP binding"/>
    <property type="evidence" value="ECO:0007669"/>
    <property type="project" value="UniProtKB-KW"/>
</dbReference>
<comment type="similarity">
    <text evidence="3 15">Belongs to the small GTPase superfamily. SAR1 family.</text>
</comment>
<feature type="binding site" evidence="12">
    <location>
        <position position="87"/>
    </location>
    <ligand>
        <name>GTP</name>
        <dbReference type="ChEBI" id="CHEBI:37565"/>
    </ligand>
</feature>
<feature type="binding site" evidence="12">
    <location>
        <position position="89"/>
    </location>
    <ligand>
        <name>GTP</name>
        <dbReference type="ChEBI" id="CHEBI:37565"/>
    </ligand>
</feature>
<dbReference type="InterPro" id="IPR006687">
    <property type="entry name" value="Small_GTPase_SAR1"/>
</dbReference>
<feature type="binding site" evidence="12">
    <location>
        <position position="224"/>
    </location>
    <ligand>
        <name>GTP</name>
        <dbReference type="ChEBI" id="CHEBI:37565"/>
    </ligand>
</feature>
<keyword evidence="5 12" id="KW-0547">Nucleotide-binding</keyword>
<evidence type="ECO:0000256" key="3">
    <source>
        <dbReference type="ARBA" id="ARBA00007507"/>
    </source>
</evidence>
<evidence type="ECO:0000256" key="1">
    <source>
        <dbReference type="ARBA" id="ARBA00004240"/>
    </source>
</evidence>
<evidence type="ECO:0008006" key="20">
    <source>
        <dbReference type="Google" id="ProtNLM"/>
    </source>
</evidence>
<feature type="region of interest" description="Disordered" evidence="16">
    <location>
        <begin position="22"/>
        <end position="42"/>
    </location>
</feature>
<proteinExistence type="inferred from homology"/>
<dbReference type="PROSITE" id="PS51417">
    <property type="entry name" value="ARF"/>
    <property type="match status" value="1"/>
</dbReference>
<feature type="binding site" evidence="12">
    <location>
        <position position="190"/>
    </location>
    <ligand>
        <name>GTP</name>
        <dbReference type="ChEBI" id="CHEBI:37565"/>
    </ligand>
</feature>
<evidence type="ECO:0000256" key="2">
    <source>
        <dbReference type="ARBA" id="ARBA00004555"/>
    </source>
</evidence>
<dbReference type="GO" id="GO:0003924">
    <property type="term" value="F:GTPase activity"/>
    <property type="evidence" value="ECO:0007669"/>
    <property type="project" value="InterPro"/>
</dbReference>
<evidence type="ECO:0000313" key="18">
    <source>
        <dbReference type="EMBL" id="KAL1524413.1"/>
    </source>
</evidence>
<evidence type="ECO:0000256" key="16">
    <source>
        <dbReference type="SAM" id="MobiDB-lite"/>
    </source>
</evidence>
<dbReference type="InterPro" id="IPR027417">
    <property type="entry name" value="P-loop_NTPase"/>
</dbReference>
<dbReference type="SMART" id="SM00178">
    <property type="entry name" value="SAR"/>
    <property type="match status" value="1"/>
</dbReference>
<feature type="binding site" evidence="12">
    <location>
        <position position="92"/>
    </location>
    <ligand>
        <name>GTP</name>
        <dbReference type="ChEBI" id="CHEBI:37565"/>
    </ligand>
</feature>
<feature type="binding site" evidence="12">
    <location>
        <position position="90"/>
    </location>
    <ligand>
        <name>GTP</name>
        <dbReference type="ChEBI" id="CHEBI:37565"/>
    </ligand>
</feature>
<evidence type="ECO:0000256" key="12">
    <source>
        <dbReference type="PIRSR" id="PIRSR606687-2"/>
    </source>
</evidence>
<comment type="subcellular location">
    <subcellularLocation>
        <location evidence="1">Endoplasmic reticulum</location>
    </subcellularLocation>
    <subcellularLocation>
        <location evidence="2">Golgi apparatus</location>
    </subcellularLocation>
</comment>
<evidence type="ECO:0000256" key="7">
    <source>
        <dbReference type="ARBA" id="ARBA00022892"/>
    </source>
</evidence>
<dbReference type="PANTHER" id="PTHR45684">
    <property type="entry name" value="RE74312P"/>
    <property type="match status" value="1"/>
</dbReference>
<dbReference type="PROSITE" id="PS51422">
    <property type="entry name" value="SAR1"/>
    <property type="match status" value="1"/>
</dbReference>
<evidence type="ECO:0000256" key="5">
    <source>
        <dbReference type="ARBA" id="ARBA00022741"/>
    </source>
</evidence>
<evidence type="ECO:0000256" key="14">
    <source>
        <dbReference type="PIRSR" id="PIRSR606689-2"/>
    </source>
</evidence>
<keyword evidence="10 13" id="KW-0342">GTP-binding</keyword>
<feature type="binding site" evidence="14">
    <location>
        <position position="91"/>
    </location>
    <ligand>
        <name>Mg(2+)</name>
        <dbReference type="ChEBI" id="CHEBI:18420"/>
    </ligand>
</feature>
<name>A0AB34JTM6_PRYPA</name>
<dbReference type="PRINTS" id="PR00328">
    <property type="entry name" value="SAR1GTPBP"/>
</dbReference>
<keyword evidence="4 15" id="KW-0813">Transport</keyword>
<evidence type="ECO:0000256" key="17">
    <source>
        <dbReference type="SAM" id="SignalP"/>
    </source>
</evidence>
<feature type="binding site" evidence="12">
    <location>
        <position position="187"/>
    </location>
    <ligand>
        <name>GTP</name>
        <dbReference type="ChEBI" id="CHEBI:37565"/>
    </ligand>
</feature>
<dbReference type="GO" id="GO:0046872">
    <property type="term" value="F:metal ion binding"/>
    <property type="evidence" value="ECO:0007669"/>
    <property type="project" value="UniProtKB-KW"/>
</dbReference>
<keyword evidence="11" id="KW-0460">Magnesium</keyword>
<organism evidence="18 19">
    <name type="scientific">Prymnesium parvum</name>
    <name type="common">Toxic golden alga</name>
    <dbReference type="NCBI Taxonomy" id="97485"/>
    <lineage>
        <taxon>Eukaryota</taxon>
        <taxon>Haptista</taxon>
        <taxon>Haptophyta</taxon>
        <taxon>Prymnesiophyceae</taxon>
        <taxon>Prymnesiales</taxon>
        <taxon>Prymnesiaceae</taxon>
        <taxon>Prymnesium</taxon>
    </lineage>
</organism>
<feature type="binding site" evidence="13">
    <location>
        <begin position="84"/>
        <end position="91"/>
    </location>
    <ligand>
        <name>GTP</name>
        <dbReference type="ChEBI" id="CHEBI:37565"/>
    </ligand>
</feature>
<evidence type="ECO:0000256" key="11">
    <source>
        <dbReference type="PIRSR" id="PIRSR606687-1"/>
    </source>
</evidence>
<dbReference type="Pfam" id="PF00025">
    <property type="entry name" value="Arf"/>
    <property type="match status" value="1"/>
</dbReference>
<protein>
    <recommendedName>
        <fullName evidence="20">Small COPII coat GTPase SAR1</fullName>
    </recommendedName>
</protein>
<dbReference type="NCBIfam" id="TIGR00231">
    <property type="entry name" value="small_GTP"/>
    <property type="match status" value="1"/>
</dbReference>
<reference evidence="18 19" key="1">
    <citation type="journal article" date="2024" name="Science">
        <title>Giant polyketide synthase enzymes in the biosynthesis of giant marine polyether toxins.</title>
        <authorList>
            <person name="Fallon T.R."/>
            <person name="Shende V.V."/>
            <person name="Wierzbicki I.H."/>
            <person name="Pendleton A.L."/>
            <person name="Watervoot N.F."/>
            <person name="Auber R.P."/>
            <person name="Gonzalez D.J."/>
            <person name="Wisecaver J.H."/>
            <person name="Moore B.S."/>
        </authorList>
    </citation>
    <scope>NUCLEOTIDE SEQUENCE [LARGE SCALE GENOMIC DNA]</scope>
    <source>
        <strain evidence="18 19">12B1</strain>
    </source>
</reference>
<gene>
    <name evidence="18" type="ORF">AB1Y20_019308</name>
</gene>
<dbReference type="SUPFAM" id="SSF52540">
    <property type="entry name" value="P-loop containing nucleoside triphosphate hydrolases"/>
    <property type="match status" value="1"/>
</dbReference>
<dbReference type="GO" id="GO:0005783">
    <property type="term" value="C:endoplasmic reticulum"/>
    <property type="evidence" value="ECO:0007669"/>
    <property type="project" value="UniProtKB-SubCell"/>
</dbReference>
<evidence type="ECO:0000256" key="10">
    <source>
        <dbReference type="ARBA" id="ARBA00023134"/>
    </source>
</evidence>
<keyword evidence="9 15" id="KW-0333">Golgi apparatus</keyword>
<feature type="binding site" evidence="13">
    <location>
        <position position="130"/>
    </location>
    <ligand>
        <name>GTP</name>
        <dbReference type="ChEBI" id="CHEBI:37565"/>
    </ligand>
</feature>
<keyword evidence="8 15" id="KW-0653">Protein transport</keyword>
<evidence type="ECO:0000256" key="15">
    <source>
        <dbReference type="RuleBase" id="RU003926"/>
    </source>
</evidence>
<evidence type="ECO:0000256" key="13">
    <source>
        <dbReference type="PIRSR" id="PIRSR606689-1"/>
    </source>
</evidence>
<sequence length="242" mass="26501">MRPAGALLALALLGMTAPTSAAELSPTPLGAPRQSAPSLPSRDRRATLCALRGGSVMSSWRTWAYKTLAKMGIFLKKGKLLVLGLDNAGKSTLLTVLMRNEVVPTAPTHQPVTDEIKVGHMKLQAVDMGGHEIARRMWLQYSHETDGVVFIVDACDRDRFLEAALELHKLLAASALPASTPVLILGNKGDLPHSATQEELYWGLGLDELFKKGDRPLGLFMCSVFERRGYMEGFDWLSQYIK</sequence>
<evidence type="ECO:0000256" key="9">
    <source>
        <dbReference type="ARBA" id="ARBA00023034"/>
    </source>
</evidence>
<feature type="binding site" evidence="11">
    <location>
        <position position="86"/>
    </location>
    <ligand>
        <name>Mg(2+)</name>
        <dbReference type="ChEBI" id="CHEBI:18420"/>
    </ligand>
</feature>
<evidence type="ECO:0000256" key="8">
    <source>
        <dbReference type="ARBA" id="ARBA00022927"/>
    </source>
</evidence>
<dbReference type="AlphaFoldDB" id="A0AB34JTM6"/>
<dbReference type="InterPro" id="IPR006689">
    <property type="entry name" value="Small_GTPase_ARF/SAR"/>
</dbReference>
<evidence type="ECO:0000256" key="6">
    <source>
        <dbReference type="ARBA" id="ARBA00022824"/>
    </source>
</evidence>
<dbReference type="EMBL" id="JBGBPQ010000005">
    <property type="protein sequence ID" value="KAL1524413.1"/>
    <property type="molecule type" value="Genomic_DNA"/>
</dbReference>
<dbReference type="Gene3D" id="3.40.50.300">
    <property type="entry name" value="P-loop containing nucleotide triphosphate hydrolases"/>
    <property type="match status" value="1"/>
</dbReference>
<feature type="binding site" evidence="12">
    <location>
        <position position="188"/>
    </location>
    <ligand>
        <name>GTP</name>
        <dbReference type="ChEBI" id="CHEBI:37565"/>
    </ligand>
</feature>
<keyword evidence="6 15" id="KW-0256">Endoplasmic reticulum</keyword>
<feature type="signal peptide" evidence="17">
    <location>
        <begin position="1"/>
        <end position="21"/>
    </location>
</feature>